<dbReference type="InterPro" id="IPR025347">
    <property type="entry name" value="DUF4251"/>
</dbReference>
<dbReference type="EMBL" id="BAAAFG010000005">
    <property type="protein sequence ID" value="GAA0871719.1"/>
    <property type="molecule type" value="Genomic_DNA"/>
</dbReference>
<proteinExistence type="predicted"/>
<protein>
    <recommendedName>
        <fullName evidence="3">DUF4251 domain-containing protein</fullName>
    </recommendedName>
</protein>
<dbReference type="Proteomes" id="UP001500507">
    <property type="component" value="Unassembled WGS sequence"/>
</dbReference>
<gene>
    <name evidence="1" type="ORF">GCM10009117_08650</name>
</gene>
<dbReference type="RefSeq" id="WP_343764354.1">
    <property type="nucleotide sequence ID" value="NZ_BAAAFG010000005.1"/>
</dbReference>
<sequence length="196" mass="22118">MSYLEYMLKNFVSSIVCIVAFIACAPKMSLADREKAHSEHIEQLKEGALRIEINTAYPFQTNAVNQVSNVIWQFTGNTANRVIVSGSGDFIEIKNDTLHGDLSYIGERQISSPYSSTDIGIRFNSVPREFEIIEDSHHKFIELVANISDRIENYDIRIRLYPTGNASAYINSSLRTPIRYDGIIVKSNDSESTEKS</sequence>
<evidence type="ECO:0008006" key="3">
    <source>
        <dbReference type="Google" id="ProtNLM"/>
    </source>
</evidence>
<evidence type="ECO:0000313" key="2">
    <source>
        <dbReference type="Proteomes" id="UP001500507"/>
    </source>
</evidence>
<dbReference type="Gene3D" id="2.40.128.410">
    <property type="match status" value="1"/>
</dbReference>
<keyword evidence="2" id="KW-1185">Reference proteome</keyword>
<organism evidence="1 2">
    <name type="scientific">Gangjinia marincola</name>
    <dbReference type="NCBI Taxonomy" id="578463"/>
    <lineage>
        <taxon>Bacteria</taxon>
        <taxon>Pseudomonadati</taxon>
        <taxon>Bacteroidota</taxon>
        <taxon>Flavobacteriia</taxon>
        <taxon>Flavobacteriales</taxon>
        <taxon>Flavobacteriaceae</taxon>
        <taxon>Gangjinia</taxon>
    </lineage>
</organism>
<accession>A0ABN1MF77</accession>
<reference evidence="1 2" key="1">
    <citation type="journal article" date="2019" name="Int. J. Syst. Evol. Microbiol.">
        <title>The Global Catalogue of Microorganisms (GCM) 10K type strain sequencing project: providing services to taxonomists for standard genome sequencing and annotation.</title>
        <authorList>
            <consortium name="The Broad Institute Genomics Platform"/>
            <consortium name="The Broad Institute Genome Sequencing Center for Infectious Disease"/>
            <person name="Wu L."/>
            <person name="Ma J."/>
        </authorList>
    </citation>
    <scope>NUCLEOTIDE SEQUENCE [LARGE SCALE GENOMIC DNA]</scope>
    <source>
        <strain evidence="1 2">JCM 16082</strain>
    </source>
</reference>
<evidence type="ECO:0000313" key="1">
    <source>
        <dbReference type="EMBL" id="GAA0871719.1"/>
    </source>
</evidence>
<dbReference type="Pfam" id="PF14059">
    <property type="entry name" value="DUF4251"/>
    <property type="match status" value="1"/>
</dbReference>
<name>A0ABN1MF77_9FLAO</name>
<comment type="caution">
    <text evidence="1">The sequence shown here is derived from an EMBL/GenBank/DDBJ whole genome shotgun (WGS) entry which is preliminary data.</text>
</comment>